<evidence type="ECO:0000313" key="3">
    <source>
        <dbReference type="EMBL" id="QIT03436.1"/>
    </source>
</evidence>
<keyword evidence="2" id="KW-0732">Signal</keyword>
<keyword evidence="1" id="KW-1133">Transmembrane helix</keyword>
<evidence type="ECO:0000256" key="1">
    <source>
        <dbReference type="SAM" id="Phobius"/>
    </source>
</evidence>
<organism evidence="3">
    <name type="scientific">Paralvinella hessleri</name>
    <dbReference type="NCBI Taxonomy" id="36111"/>
    <lineage>
        <taxon>Eukaryota</taxon>
        <taxon>Metazoa</taxon>
        <taxon>Spiralia</taxon>
        <taxon>Lophotrochozoa</taxon>
        <taxon>Annelida</taxon>
        <taxon>Polychaeta</taxon>
        <taxon>Sedentaria</taxon>
        <taxon>Canalipalpata</taxon>
        <taxon>Terebellida</taxon>
        <taxon>Terebelliformia</taxon>
        <taxon>Alvinellidae</taxon>
        <taxon>Paralvinella</taxon>
    </lineage>
</organism>
<feature type="transmembrane region" description="Helical" evidence="1">
    <location>
        <begin position="124"/>
        <end position="143"/>
    </location>
</feature>
<protein>
    <submittedName>
        <fullName evidence="3">NADH dehydrogenase subunit 6</fullName>
    </submittedName>
</protein>
<dbReference type="EMBL" id="MK192098">
    <property type="protein sequence ID" value="QIT03436.1"/>
    <property type="molecule type" value="Genomic_DNA"/>
</dbReference>
<feature type="signal peptide" evidence="2">
    <location>
        <begin position="1"/>
        <end position="16"/>
    </location>
</feature>
<evidence type="ECO:0000256" key="2">
    <source>
        <dbReference type="SAM" id="SignalP"/>
    </source>
</evidence>
<dbReference type="AlphaFoldDB" id="A0A6H0EPZ2"/>
<name>A0A6H0EPZ2_9ANNE</name>
<proteinExistence type="predicted"/>
<reference evidence="3" key="1">
    <citation type="journal article" date="2019" name="Mitochondrial DNA Part B Resour">
        <title>The complete mitochondrial genome of Paralvinella hessleri: an endemic species of deep-sea hydrothermal vent.</title>
        <authorList>
            <person name="Wang H."/>
            <person name="Zhang H."/>
            <person name="Wang M."/>
            <person name="Chen H."/>
            <person name="Lian C."/>
            <person name="Li C."/>
        </authorList>
    </citation>
    <scope>NUCLEOTIDE SEQUENCE</scope>
    <source>
        <tissue evidence="3">Whole body</tissue>
    </source>
</reference>
<accession>A0A6H0EPZ2</accession>
<gene>
    <name evidence="3" type="primary">ND6</name>
</gene>
<feature type="chain" id="PRO_5026207956" evidence="2">
    <location>
        <begin position="17"/>
        <end position="157"/>
    </location>
</feature>
<keyword evidence="1" id="KW-0812">Transmembrane</keyword>
<feature type="transmembrane region" description="Helical" evidence="1">
    <location>
        <begin position="46"/>
        <end position="69"/>
    </location>
</feature>
<feature type="transmembrane region" description="Helical" evidence="1">
    <location>
        <begin position="81"/>
        <end position="104"/>
    </location>
</feature>
<sequence length="157" mass="17594">MLQLLILATTLALSVSMPMATTPLTLGLWVLGIALMMASWISSITLTWFSMILFLIYISGMLVMFAYFVAMTPNFTIPNKLLLPTMGLLLLTCTLTLKATILPWPHFTTEHLLPTQQFMFQTTQSPILIFLVVLLFLAMVLAVKISDRNQGPLRPFN</sequence>
<keyword evidence="1" id="KW-0472">Membrane</keyword>
<keyword evidence="3" id="KW-0496">Mitochondrion</keyword>
<geneLocation type="mitochondrion" evidence="3"/>